<dbReference type="Gene3D" id="3.40.630.30">
    <property type="match status" value="1"/>
</dbReference>
<evidence type="ECO:0000256" key="2">
    <source>
        <dbReference type="ARBA" id="ARBA00023315"/>
    </source>
</evidence>
<evidence type="ECO:0000313" key="4">
    <source>
        <dbReference type="EMBL" id="NNV57618.1"/>
    </source>
</evidence>
<reference evidence="4" key="1">
    <citation type="submission" date="2019-10" db="EMBL/GenBank/DDBJ databases">
        <title>Draft genome sequence of Panacibacter sp. KCS-6.</title>
        <authorList>
            <person name="Yim K.J."/>
        </authorList>
    </citation>
    <scope>NUCLEOTIDE SEQUENCE</scope>
    <source>
        <strain evidence="4">KCS-6</strain>
    </source>
</reference>
<gene>
    <name evidence="4" type="ORF">GD597_19265</name>
</gene>
<name>A0A8J8JV14_9BACT</name>
<dbReference type="InterPro" id="IPR016181">
    <property type="entry name" value="Acyl_CoA_acyltransferase"/>
</dbReference>
<keyword evidence="1" id="KW-0808">Transferase</keyword>
<feature type="domain" description="N-acetyltransferase" evidence="3">
    <location>
        <begin position="4"/>
        <end position="173"/>
    </location>
</feature>
<comment type="caution">
    <text evidence="4">The sequence shown here is derived from an EMBL/GenBank/DDBJ whole genome shotgun (WGS) entry which is preliminary data.</text>
</comment>
<dbReference type="PANTHER" id="PTHR42919">
    <property type="entry name" value="N-ALPHA-ACETYLTRANSFERASE"/>
    <property type="match status" value="1"/>
</dbReference>
<dbReference type="InterPro" id="IPR000182">
    <property type="entry name" value="GNAT_dom"/>
</dbReference>
<dbReference type="Pfam" id="PF00583">
    <property type="entry name" value="Acetyltransf_1"/>
    <property type="match status" value="1"/>
</dbReference>
<evidence type="ECO:0000259" key="3">
    <source>
        <dbReference type="PROSITE" id="PS51186"/>
    </source>
</evidence>
<organism evidence="4 5">
    <name type="scientific">Limnovirga soli</name>
    <dbReference type="NCBI Taxonomy" id="2656915"/>
    <lineage>
        <taxon>Bacteria</taxon>
        <taxon>Pseudomonadati</taxon>
        <taxon>Bacteroidota</taxon>
        <taxon>Chitinophagia</taxon>
        <taxon>Chitinophagales</taxon>
        <taxon>Chitinophagaceae</taxon>
        <taxon>Limnovirga</taxon>
    </lineage>
</organism>
<keyword evidence="5" id="KW-1185">Reference proteome</keyword>
<dbReference type="AlphaFoldDB" id="A0A8J8JV14"/>
<dbReference type="PANTHER" id="PTHR42919:SF8">
    <property type="entry name" value="N-ALPHA-ACETYLTRANSFERASE 50"/>
    <property type="match status" value="1"/>
</dbReference>
<dbReference type="SUPFAM" id="SSF55729">
    <property type="entry name" value="Acyl-CoA N-acyltransferases (Nat)"/>
    <property type="match status" value="1"/>
</dbReference>
<dbReference type="CDD" id="cd04301">
    <property type="entry name" value="NAT_SF"/>
    <property type="match status" value="1"/>
</dbReference>
<dbReference type="GO" id="GO:0016747">
    <property type="term" value="F:acyltransferase activity, transferring groups other than amino-acyl groups"/>
    <property type="evidence" value="ECO:0007669"/>
    <property type="project" value="InterPro"/>
</dbReference>
<dbReference type="EMBL" id="WHPF01000016">
    <property type="protein sequence ID" value="NNV57618.1"/>
    <property type="molecule type" value="Genomic_DNA"/>
</dbReference>
<evidence type="ECO:0000256" key="1">
    <source>
        <dbReference type="ARBA" id="ARBA00022679"/>
    </source>
</evidence>
<dbReference type="InterPro" id="IPR051556">
    <property type="entry name" value="N-term/lysine_N-AcTrnsfr"/>
</dbReference>
<sequence length="174" mass="19863">MGPVIISRVTIDDIAVLQQLSISTFTDTYAAYNTAEDMANHVATHFSETVLMDELNAADSFFFFAKVDNVIAGYIKLRTSHQPLELEAYQSIEVERIYTDKTFHGKGIGYALIAYALLFAAEQQKQVIWLGVWKQNEKAIAFYQRQGFEIFGEHVFVLGQDEQWDWLMKKHLAG</sequence>
<protein>
    <submittedName>
        <fullName evidence="4">GNAT family N-acetyltransferase</fullName>
    </submittedName>
</protein>
<dbReference type="RefSeq" id="WP_171609564.1">
    <property type="nucleotide sequence ID" value="NZ_WHPF01000016.1"/>
</dbReference>
<accession>A0A8J8JV14</accession>
<dbReference type="Proteomes" id="UP000598971">
    <property type="component" value="Unassembled WGS sequence"/>
</dbReference>
<proteinExistence type="predicted"/>
<dbReference type="PROSITE" id="PS51186">
    <property type="entry name" value="GNAT"/>
    <property type="match status" value="1"/>
</dbReference>
<keyword evidence="2" id="KW-0012">Acyltransferase</keyword>
<evidence type="ECO:0000313" key="5">
    <source>
        <dbReference type="Proteomes" id="UP000598971"/>
    </source>
</evidence>